<dbReference type="Pfam" id="PF00107">
    <property type="entry name" value="ADH_zinc_N"/>
    <property type="match status" value="1"/>
</dbReference>
<dbReference type="PANTHER" id="PTHR44154">
    <property type="entry name" value="QUINONE OXIDOREDUCTASE"/>
    <property type="match status" value="1"/>
</dbReference>
<evidence type="ECO:0000313" key="4">
    <source>
        <dbReference type="EMBL" id="KAL2839405.1"/>
    </source>
</evidence>
<dbReference type="SMART" id="SM00829">
    <property type="entry name" value="PKS_ER"/>
    <property type="match status" value="1"/>
</dbReference>
<evidence type="ECO:0000256" key="2">
    <source>
        <dbReference type="ARBA" id="ARBA00022857"/>
    </source>
</evidence>
<dbReference type="SUPFAM" id="SSF51735">
    <property type="entry name" value="NAD(P)-binding Rossmann-fold domains"/>
    <property type="match status" value="1"/>
</dbReference>
<comment type="caution">
    <text evidence="4">The sequence shown here is derived from an EMBL/GenBank/DDBJ whole genome shotgun (WGS) entry which is preliminary data.</text>
</comment>
<dbReference type="Proteomes" id="UP001610446">
    <property type="component" value="Unassembled WGS sequence"/>
</dbReference>
<dbReference type="Gene3D" id="3.90.180.10">
    <property type="entry name" value="Medium-chain alcohol dehydrogenases, catalytic domain"/>
    <property type="match status" value="1"/>
</dbReference>
<gene>
    <name evidence="4" type="ORF">BJY01DRAFT_237115</name>
</gene>
<sequence>MRAIGVAKYGAVDNFESRDVPPPESPTGMDILLQVKACSVNPIDTKVRKGTYDDAPDYYKFVPKGFHIIGFDGAGTVLEVGPECTNLKPGDDIFFVSSTTRQGCTAEYVLVDERLCAVKPKSLDFVEAASMGLTFGTAYQSLVDRLEIKQNETLINGGGGVGSAAIQIARRVFQLPVVIATASRPETMESCRKMGATHVVNHRVDLEPQIKALNLDVQIRYAYVVARTEQYIHTLGKICAPFAKVCSIVQAKFDLCGTEFMSKSMTFSWDWLGSSAYHRTNLENYQRILGSLARYIDEGKLVPNLNKRLKLNLAGLKEARQLIESATTVGKLALGVDEPGDGAPFA</sequence>
<reference evidence="4 5" key="1">
    <citation type="submission" date="2024-07" db="EMBL/GenBank/DDBJ databases">
        <title>Section-level genome sequencing and comparative genomics of Aspergillus sections Usti and Cavernicolus.</title>
        <authorList>
            <consortium name="Lawrence Berkeley National Laboratory"/>
            <person name="Nybo J.L."/>
            <person name="Vesth T.C."/>
            <person name="Theobald S."/>
            <person name="Frisvad J.C."/>
            <person name="Larsen T.O."/>
            <person name="Kjaerboelling I."/>
            <person name="Rothschild-Mancinelli K."/>
            <person name="Lyhne E.K."/>
            <person name="Kogle M.E."/>
            <person name="Barry K."/>
            <person name="Clum A."/>
            <person name="Na H."/>
            <person name="Ledsgaard L."/>
            <person name="Lin J."/>
            <person name="Lipzen A."/>
            <person name="Kuo A."/>
            <person name="Riley R."/>
            <person name="Mondo S."/>
            <person name="Labutti K."/>
            <person name="Haridas S."/>
            <person name="Pangalinan J."/>
            <person name="Salamov A.A."/>
            <person name="Simmons B.A."/>
            <person name="Magnuson J.K."/>
            <person name="Chen J."/>
            <person name="Drula E."/>
            <person name="Henrissat B."/>
            <person name="Wiebenga A."/>
            <person name="Lubbers R.J."/>
            <person name="Gomes A.C."/>
            <person name="Makela M.R."/>
            <person name="Stajich J."/>
            <person name="Grigoriev I.V."/>
            <person name="Mortensen U.H."/>
            <person name="De Vries R.P."/>
            <person name="Baker S.E."/>
            <person name="Andersen M.R."/>
        </authorList>
    </citation>
    <scope>NUCLEOTIDE SEQUENCE [LARGE SCALE GENOMIC DNA]</scope>
    <source>
        <strain evidence="4 5">CBS 123904</strain>
    </source>
</reference>
<dbReference type="SUPFAM" id="SSF50129">
    <property type="entry name" value="GroES-like"/>
    <property type="match status" value="1"/>
</dbReference>
<keyword evidence="2" id="KW-0521">NADP</keyword>
<comment type="similarity">
    <text evidence="1">Belongs to the zinc-containing alcohol dehydrogenase family. Quinone oxidoreductase subfamily.</text>
</comment>
<dbReference type="EMBL" id="JBFXLU010000133">
    <property type="protein sequence ID" value="KAL2839405.1"/>
    <property type="molecule type" value="Genomic_DNA"/>
</dbReference>
<dbReference type="InterPro" id="IPR011032">
    <property type="entry name" value="GroES-like_sf"/>
</dbReference>
<evidence type="ECO:0000259" key="3">
    <source>
        <dbReference type="SMART" id="SM00829"/>
    </source>
</evidence>
<dbReference type="InterPro" id="IPR036291">
    <property type="entry name" value="NAD(P)-bd_dom_sf"/>
</dbReference>
<feature type="domain" description="Enoyl reductase (ER)" evidence="3">
    <location>
        <begin position="10"/>
        <end position="334"/>
    </location>
</feature>
<dbReference type="InterPro" id="IPR013149">
    <property type="entry name" value="ADH-like_C"/>
</dbReference>
<evidence type="ECO:0000313" key="5">
    <source>
        <dbReference type="Proteomes" id="UP001610446"/>
    </source>
</evidence>
<name>A0ABR4JHD5_9EURO</name>
<accession>A0ABR4JHD5</accession>
<dbReference type="InterPro" id="IPR013154">
    <property type="entry name" value="ADH-like_N"/>
</dbReference>
<proteinExistence type="inferred from homology"/>
<dbReference type="CDD" id="cd08252">
    <property type="entry name" value="AL_MDR"/>
    <property type="match status" value="1"/>
</dbReference>
<dbReference type="Gene3D" id="3.40.50.720">
    <property type="entry name" value="NAD(P)-binding Rossmann-like Domain"/>
    <property type="match status" value="1"/>
</dbReference>
<dbReference type="Pfam" id="PF08240">
    <property type="entry name" value="ADH_N"/>
    <property type="match status" value="1"/>
</dbReference>
<dbReference type="InterPro" id="IPR051603">
    <property type="entry name" value="Zinc-ADH_QOR/CCCR"/>
</dbReference>
<dbReference type="InterPro" id="IPR014182">
    <property type="entry name" value="ADH_Zn_typ-1"/>
</dbReference>
<dbReference type="PANTHER" id="PTHR44154:SF1">
    <property type="entry name" value="QUINONE OXIDOREDUCTASE"/>
    <property type="match status" value="1"/>
</dbReference>
<dbReference type="InterPro" id="IPR020843">
    <property type="entry name" value="ER"/>
</dbReference>
<keyword evidence="5" id="KW-1185">Reference proteome</keyword>
<evidence type="ECO:0000256" key="1">
    <source>
        <dbReference type="ARBA" id="ARBA00010371"/>
    </source>
</evidence>
<protein>
    <submittedName>
        <fullName evidence="4">GroES-like protein</fullName>
    </submittedName>
</protein>
<organism evidence="4 5">
    <name type="scientific">Aspergillus pseudoustus</name>
    <dbReference type="NCBI Taxonomy" id="1810923"/>
    <lineage>
        <taxon>Eukaryota</taxon>
        <taxon>Fungi</taxon>
        <taxon>Dikarya</taxon>
        <taxon>Ascomycota</taxon>
        <taxon>Pezizomycotina</taxon>
        <taxon>Eurotiomycetes</taxon>
        <taxon>Eurotiomycetidae</taxon>
        <taxon>Eurotiales</taxon>
        <taxon>Aspergillaceae</taxon>
        <taxon>Aspergillus</taxon>
        <taxon>Aspergillus subgen. Nidulantes</taxon>
    </lineage>
</organism>